<accession>A0A4Q2DM43</accession>
<evidence type="ECO:0000259" key="2">
    <source>
        <dbReference type="PROSITE" id="PS50006"/>
    </source>
</evidence>
<dbReference type="GO" id="GO:0003676">
    <property type="term" value="F:nucleic acid binding"/>
    <property type="evidence" value="ECO:0007669"/>
    <property type="project" value="InterPro"/>
</dbReference>
<dbReference type="PROSITE" id="PS50174">
    <property type="entry name" value="G_PATCH"/>
    <property type="match status" value="1"/>
</dbReference>
<dbReference type="PROSITE" id="PS50006">
    <property type="entry name" value="FHA_DOMAIN"/>
    <property type="match status" value="1"/>
</dbReference>
<evidence type="ECO:0008006" key="6">
    <source>
        <dbReference type="Google" id="ProtNLM"/>
    </source>
</evidence>
<name>A0A4Q2DM43_9AGAR</name>
<dbReference type="Pfam" id="PF01585">
    <property type="entry name" value="G-patch"/>
    <property type="match status" value="1"/>
</dbReference>
<feature type="compositionally biased region" description="Polar residues" evidence="1">
    <location>
        <begin position="227"/>
        <end position="240"/>
    </location>
</feature>
<evidence type="ECO:0000313" key="4">
    <source>
        <dbReference type="EMBL" id="RXW21049.1"/>
    </source>
</evidence>
<proteinExistence type="predicted"/>
<feature type="region of interest" description="Disordered" evidence="1">
    <location>
        <begin position="227"/>
        <end position="293"/>
    </location>
</feature>
<dbReference type="InterPro" id="IPR053027">
    <property type="entry name" value="AGGF1"/>
</dbReference>
<dbReference type="STRING" id="2316362.A0A4Q2DM43"/>
<feature type="domain" description="FHA" evidence="2">
    <location>
        <begin position="62"/>
        <end position="113"/>
    </location>
</feature>
<evidence type="ECO:0000256" key="1">
    <source>
        <dbReference type="SAM" id="MobiDB-lite"/>
    </source>
</evidence>
<dbReference type="InterPro" id="IPR008984">
    <property type="entry name" value="SMAD_FHA_dom_sf"/>
</dbReference>
<comment type="caution">
    <text evidence="4">The sequence shown here is derived from an EMBL/GenBank/DDBJ whole genome shotgun (WGS) entry which is preliminary data.</text>
</comment>
<dbReference type="InterPro" id="IPR000253">
    <property type="entry name" value="FHA_dom"/>
</dbReference>
<feature type="region of interest" description="Disordered" evidence="1">
    <location>
        <begin position="194"/>
        <end position="213"/>
    </location>
</feature>
<dbReference type="Gene3D" id="2.60.200.20">
    <property type="match status" value="1"/>
</dbReference>
<dbReference type="SMART" id="SM00443">
    <property type="entry name" value="G_patch"/>
    <property type="match status" value="1"/>
</dbReference>
<dbReference type="OrthoDB" id="21470at2759"/>
<dbReference type="PANTHER" id="PTHR23106">
    <property type="entry name" value="ANGIOGENIC FACTOR WITH G PATCH AND FHA DOMAINS 1"/>
    <property type="match status" value="1"/>
</dbReference>
<sequence>MSSDGGYPNEYVPSYEWPGPVSEEAEPNLGTTSTSFLRLVAVNSAILPSKHKVAILTGYPEIQFGRDKPASGAIIPRIRLREMEVSKIHSTAYWNGAEKEWALVDMGSVHGTFWQSGQQMDEASEPTPGPSKVRLSPSRVASLPRPLQHLDHVTIGSTTFSIHIHDDELPCLECASASNEIPLFHDTRTTKVAAAKATDPTGHQEAGQVKTNPKKSLEMLKKSLLQQHSYASGPISSSQRYTDRAERRRQMHGSLPPPPPALGPQRTKPRLERATPPPVEPVSDPPQQISSSNVGHHLLTKMGWQPGETLGHESDGANHLLEPIQVKHSANRAGLGVSSAEVTAVGGSGTWREQGKRKQYERLGSMS</sequence>
<keyword evidence="5" id="KW-1185">Reference proteome</keyword>
<evidence type="ECO:0000313" key="5">
    <source>
        <dbReference type="Proteomes" id="UP000290288"/>
    </source>
</evidence>
<dbReference type="PANTHER" id="PTHR23106:SF24">
    <property type="entry name" value="ANGIOGENIC FACTOR WITH G PATCH AND FHA DOMAINS 1"/>
    <property type="match status" value="1"/>
</dbReference>
<evidence type="ECO:0000259" key="3">
    <source>
        <dbReference type="PROSITE" id="PS50174"/>
    </source>
</evidence>
<protein>
    <recommendedName>
        <fullName evidence="6">G-patch domain-containing protein</fullName>
    </recommendedName>
</protein>
<organism evidence="4 5">
    <name type="scientific">Candolleomyces aberdarensis</name>
    <dbReference type="NCBI Taxonomy" id="2316362"/>
    <lineage>
        <taxon>Eukaryota</taxon>
        <taxon>Fungi</taxon>
        <taxon>Dikarya</taxon>
        <taxon>Basidiomycota</taxon>
        <taxon>Agaricomycotina</taxon>
        <taxon>Agaricomycetes</taxon>
        <taxon>Agaricomycetidae</taxon>
        <taxon>Agaricales</taxon>
        <taxon>Agaricineae</taxon>
        <taxon>Psathyrellaceae</taxon>
        <taxon>Candolleomyces</taxon>
    </lineage>
</organism>
<feature type="region of interest" description="Disordered" evidence="1">
    <location>
        <begin position="346"/>
        <end position="367"/>
    </location>
</feature>
<dbReference type="Proteomes" id="UP000290288">
    <property type="component" value="Unassembled WGS sequence"/>
</dbReference>
<dbReference type="InterPro" id="IPR000467">
    <property type="entry name" value="G_patch_dom"/>
</dbReference>
<feature type="region of interest" description="Disordered" evidence="1">
    <location>
        <begin position="118"/>
        <end position="137"/>
    </location>
</feature>
<feature type="compositionally biased region" description="Pro residues" evidence="1">
    <location>
        <begin position="275"/>
        <end position="284"/>
    </location>
</feature>
<dbReference type="AlphaFoldDB" id="A0A4Q2DM43"/>
<dbReference type="SUPFAM" id="SSF49879">
    <property type="entry name" value="SMAD/FHA domain"/>
    <property type="match status" value="1"/>
</dbReference>
<reference evidence="4 5" key="1">
    <citation type="submission" date="2019-01" db="EMBL/GenBank/DDBJ databases">
        <title>Draft genome sequence of Psathyrella aberdarensis IHI B618.</title>
        <authorList>
            <person name="Buettner E."/>
            <person name="Kellner H."/>
        </authorList>
    </citation>
    <scope>NUCLEOTIDE SEQUENCE [LARGE SCALE GENOMIC DNA]</scope>
    <source>
        <strain evidence="4 5">IHI B618</strain>
    </source>
</reference>
<feature type="domain" description="G-patch" evidence="3">
    <location>
        <begin position="291"/>
        <end position="340"/>
    </location>
</feature>
<gene>
    <name evidence="4" type="ORF">EST38_g4811</name>
</gene>
<dbReference type="EMBL" id="SDEE01000123">
    <property type="protein sequence ID" value="RXW21049.1"/>
    <property type="molecule type" value="Genomic_DNA"/>
</dbReference>